<dbReference type="AlphaFoldDB" id="A0A922KWA4"/>
<protein>
    <submittedName>
        <fullName evidence="2">HbrB-like</fullName>
    </submittedName>
</protein>
<keyword evidence="3" id="KW-1185">Reference proteome</keyword>
<reference evidence="2" key="1">
    <citation type="submission" date="2013-05" db="EMBL/GenBank/DDBJ databases">
        <authorList>
            <person name="Yim A.K.Y."/>
            <person name="Chan T.F."/>
            <person name="Ji K.M."/>
            <person name="Liu X.Y."/>
            <person name="Zhou J.W."/>
            <person name="Li R.Q."/>
            <person name="Yang K.Y."/>
            <person name="Li J."/>
            <person name="Li M."/>
            <person name="Law P.T.W."/>
            <person name="Wu Y.L."/>
            <person name="Cai Z.L."/>
            <person name="Qin H."/>
            <person name="Bao Y."/>
            <person name="Leung R.K.K."/>
            <person name="Ng P.K.S."/>
            <person name="Zou J."/>
            <person name="Zhong X.J."/>
            <person name="Ran P.X."/>
            <person name="Zhong N.S."/>
            <person name="Liu Z.G."/>
            <person name="Tsui S.K.W."/>
        </authorList>
    </citation>
    <scope>NUCLEOTIDE SEQUENCE</scope>
    <source>
        <strain evidence="2">Derf</strain>
        <tissue evidence="2">Whole organism</tissue>
    </source>
</reference>
<organism evidence="2 3">
    <name type="scientific">Dermatophagoides farinae</name>
    <name type="common">American house dust mite</name>
    <dbReference type="NCBI Taxonomy" id="6954"/>
    <lineage>
        <taxon>Eukaryota</taxon>
        <taxon>Metazoa</taxon>
        <taxon>Ecdysozoa</taxon>
        <taxon>Arthropoda</taxon>
        <taxon>Chelicerata</taxon>
        <taxon>Arachnida</taxon>
        <taxon>Acari</taxon>
        <taxon>Acariformes</taxon>
        <taxon>Sarcoptiformes</taxon>
        <taxon>Astigmata</taxon>
        <taxon>Psoroptidia</taxon>
        <taxon>Analgoidea</taxon>
        <taxon>Pyroglyphidae</taxon>
        <taxon>Dermatophagoidinae</taxon>
        <taxon>Dermatophagoides</taxon>
    </lineage>
</organism>
<dbReference type="Proteomes" id="UP000790347">
    <property type="component" value="Unassembled WGS sequence"/>
</dbReference>
<sequence length="364" mass="41818">MPFSRRLSFFNNNNLLNVNKNPKIHLSDTLKQLESINKQRSNTVKNCNGHNRNFTNNVIKITNNDHHSCYDDHDNDDYDDYDDDDDDLQTEKLFHTICGGNLSSEFLVPCAKNANWVRLEESIINLFKNDGKLIDGQLKQTHEDIVSLLDSNFGIFVFERLKSQVLPKAVRLLKSNIDHHDDDEDDVQCNSSGDNEYGKKNYLDTLGSVWKTFYHDILSTLECMLFSIESFNNVSIRKTTLVIFRDQILINSLLEDKLKELLIEQNRSIPANIIQMILIIQSVYERYPPSENKLQIEKIAALAITPYQGYYGTYENHNQTPIIRSKEPDNILLLPRGPFERLNGTNCNGVVVVAVVLMVAFMAI</sequence>
<dbReference type="GO" id="GO:0031932">
    <property type="term" value="C:TORC2 complex"/>
    <property type="evidence" value="ECO:0007669"/>
    <property type="project" value="TreeGrafter"/>
</dbReference>
<gene>
    <name evidence="2" type="primary">PRR5</name>
    <name evidence="2" type="ORF">DERF_013364</name>
</gene>
<accession>A0A922KWA4</accession>
<dbReference type="EMBL" id="ASGP02000007">
    <property type="protein sequence ID" value="KAH9497369.1"/>
    <property type="molecule type" value="Genomic_DNA"/>
</dbReference>
<dbReference type="PANTHER" id="PTHR32428">
    <property type="entry name" value="TARGET OF RAPAMYCIN COMPLEX 2 SUBUNIT BIT61-RELATED"/>
    <property type="match status" value="1"/>
</dbReference>
<dbReference type="PANTHER" id="PTHR32428:SF2">
    <property type="entry name" value="TARGET OF RAPAMYCIN COMPLEX 2 SUBUNIT BIT61-RELATED"/>
    <property type="match status" value="1"/>
</dbReference>
<comment type="caution">
    <text evidence="2">The sequence shown here is derived from an EMBL/GenBank/DDBJ whole genome shotgun (WGS) entry which is preliminary data.</text>
</comment>
<evidence type="ECO:0000313" key="3">
    <source>
        <dbReference type="Proteomes" id="UP000790347"/>
    </source>
</evidence>
<proteinExistence type="inferred from homology"/>
<reference evidence="2" key="2">
    <citation type="journal article" date="2022" name="Res Sq">
        <title>Comparative Genomics Reveals Insights into the Divergent Evolution of Astigmatic Mites and Household Pest Adaptations.</title>
        <authorList>
            <person name="Xiong Q."/>
            <person name="Wan A.T.-Y."/>
            <person name="Liu X.-Y."/>
            <person name="Fung C.S.-H."/>
            <person name="Xiao X."/>
            <person name="Malainual N."/>
            <person name="Hou J."/>
            <person name="Wang L."/>
            <person name="Wang M."/>
            <person name="Yang K."/>
            <person name="Cui Y."/>
            <person name="Leung E."/>
            <person name="Nong W."/>
            <person name="Shin S.-K."/>
            <person name="Au S."/>
            <person name="Jeong K.Y."/>
            <person name="Chew F.T."/>
            <person name="Hui J."/>
            <person name="Leung T.F."/>
            <person name="Tungtrongchitr A."/>
            <person name="Zhong N."/>
            <person name="Liu Z."/>
            <person name="Tsui S."/>
        </authorList>
    </citation>
    <scope>NUCLEOTIDE SEQUENCE</scope>
    <source>
        <strain evidence="2">Derf</strain>
        <tissue evidence="2">Whole organism</tissue>
    </source>
</reference>
<evidence type="ECO:0000256" key="1">
    <source>
        <dbReference type="ARBA" id="ARBA00010453"/>
    </source>
</evidence>
<name>A0A922KWA4_DERFA</name>
<dbReference type="GO" id="GO:0038203">
    <property type="term" value="P:TORC2 signaling"/>
    <property type="evidence" value="ECO:0007669"/>
    <property type="project" value="TreeGrafter"/>
</dbReference>
<dbReference type="InterPro" id="IPR013745">
    <property type="entry name" value="Bit61/PRR5"/>
</dbReference>
<evidence type="ECO:0000313" key="2">
    <source>
        <dbReference type="EMBL" id="KAH9497369.1"/>
    </source>
</evidence>
<comment type="similarity">
    <text evidence="1">Belongs to the PROTOR family.</text>
</comment>